<dbReference type="InterPro" id="IPR029033">
    <property type="entry name" value="His_PPase_superfam"/>
</dbReference>
<organism evidence="1 2">
    <name type="scientific">Pelagomonas calceolata</name>
    <dbReference type="NCBI Taxonomy" id="35677"/>
    <lineage>
        <taxon>Eukaryota</taxon>
        <taxon>Sar</taxon>
        <taxon>Stramenopiles</taxon>
        <taxon>Ochrophyta</taxon>
        <taxon>Pelagophyceae</taxon>
        <taxon>Pelagomonadales</taxon>
        <taxon>Pelagomonadaceae</taxon>
        <taxon>Pelagomonas</taxon>
    </lineage>
</organism>
<dbReference type="Pfam" id="PF00300">
    <property type="entry name" value="His_Phos_1"/>
    <property type="match status" value="1"/>
</dbReference>
<protein>
    <submittedName>
        <fullName evidence="1">Uncharacterized protein</fullName>
    </submittedName>
</protein>
<sequence length="302" mass="32624">MVNGTVITLYLMRSGPSCADALDGCTANIAKAAAAFGAQRDGINDALAGTPYNAVDIKPGCRLTLDDGQSVRLRDAYSDPGLTTYGRDRSRAAGRELRRRVEPDLVVCSVLRRARLTAEAAFPSHDIFTAPYLAEAEDDRLLALDDAPMSPSAGGLSYVDPTRRDWASSNYHAFLTFLGGRLARKPRASKSSSLSEKITAESDHTAVAVTHGALLKKACGLDAEPPHNTVWRRRLLVTQEHVREEPGPCDLFMDATPPVHLSVGCDDAPHKPWDVSPFLDDEAVLTGPGTFSFPDEVVHDEL</sequence>
<gene>
    <name evidence="1" type="ORF">PECAL_6P14080</name>
</gene>
<name>A0A8J2SXV9_9STRA</name>
<accession>A0A8J2SXV9</accession>
<evidence type="ECO:0000313" key="2">
    <source>
        <dbReference type="Proteomes" id="UP000789595"/>
    </source>
</evidence>
<proteinExistence type="predicted"/>
<dbReference type="SUPFAM" id="SSF53254">
    <property type="entry name" value="Phosphoglycerate mutase-like"/>
    <property type="match status" value="1"/>
</dbReference>
<evidence type="ECO:0000313" key="1">
    <source>
        <dbReference type="EMBL" id="CAH0379770.1"/>
    </source>
</evidence>
<comment type="caution">
    <text evidence="1">The sequence shown here is derived from an EMBL/GenBank/DDBJ whole genome shotgun (WGS) entry which is preliminary data.</text>
</comment>
<reference evidence="1" key="1">
    <citation type="submission" date="2021-11" db="EMBL/GenBank/DDBJ databases">
        <authorList>
            <consortium name="Genoscope - CEA"/>
            <person name="William W."/>
        </authorList>
    </citation>
    <scope>NUCLEOTIDE SEQUENCE</scope>
</reference>
<dbReference type="Proteomes" id="UP000789595">
    <property type="component" value="Unassembled WGS sequence"/>
</dbReference>
<dbReference type="AlphaFoldDB" id="A0A8J2SXV9"/>
<dbReference type="CDD" id="cd07067">
    <property type="entry name" value="HP_PGM_like"/>
    <property type="match status" value="1"/>
</dbReference>
<dbReference type="InterPro" id="IPR013078">
    <property type="entry name" value="His_Pase_superF_clade-1"/>
</dbReference>
<dbReference type="Gene3D" id="3.40.50.1240">
    <property type="entry name" value="Phosphoglycerate mutase-like"/>
    <property type="match status" value="1"/>
</dbReference>
<keyword evidence="2" id="KW-1185">Reference proteome</keyword>
<dbReference type="EMBL" id="CAKKNE010000006">
    <property type="protein sequence ID" value="CAH0379770.1"/>
    <property type="molecule type" value="Genomic_DNA"/>
</dbReference>